<name>A0AAV3QP52_LITER</name>
<protein>
    <submittedName>
        <fullName evidence="1">Uncharacterized protein</fullName>
    </submittedName>
</protein>
<dbReference type="AlphaFoldDB" id="A0AAV3QP52"/>
<organism evidence="1 2">
    <name type="scientific">Lithospermum erythrorhizon</name>
    <name type="common">Purple gromwell</name>
    <name type="synonym">Lithospermum officinale var. erythrorhizon</name>
    <dbReference type="NCBI Taxonomy" id="34254"/>
    <lineage>
        <taxon>Eukaryota</taxon>
        <taxon>Viridiplantae</taxon>
        <taxon>Streptophyta</taxon>
        <taxon>Embryophyta</taxon>
        <taxon>Tracheophyta</taxon>
        <taxon>Spermatophyta</taxon>
        <taxon>Magnoliopsida</taxon>
        <taxon>eudicotyledons</taxon>
        <taxon>Gunneridae</taxon>
        <taxon>Pentapetalae</taxon>
        <taxon>asterids</taxon>
        <taxon>lamiids</taxon>
        <taxon>Boraginales</taxon>
        <taxon>Boraginaceae</taxon>
        <taxon>Boraginoideae</taxon>
        <taxon>Lithospermeae</taxon>
        <taxon>Lithospermum</taxon>
    </lineage>
</organism>
<sequence>MTRIAYTRLYIKVDAKDDLSEFVQLVNHDDERCTVGTDAKKEVVADQLVDKIVSKVLESPTQMVREIGI</sequence>
<evidence type="ECO:0000313" key="2">
    <source>
        <dbReference type="Proteomes" id="UP001454036"/>
    </source>
</evidence>
<comment type="caution">
    <text evidence="1">The sequence shown here is derived from an EMBL/GenBank/DDBJ whole genome shotgun (WGS) entry which is preliminary data.</text>
</comment>
<dbReference type="Proteomes" id="UP001454036">
    <property type="component" value="Unassembled WGS sequence"/>
</dbReference>
<keyword evidence="2" id="KW-1185">Reference proteome</keyword>
<reference evidence="1 2" key="1">
    <citation type="submission" date="2024-01" db="EMBL/GenBank/DDBJ databases">
        <title>The complete chloroplast genome sequence of Lithospermum erythrorhizon: insights into the phylogenetic relationship among Boraginaceae species and the maternal lineages of purple gromwells.</title>
        <authorList>
            <person name="Okada T."/>
            <person name="Watanabe K."/>
        </authorList>
    </citation>
    <scope>NUCLEOTIDE SEQUENCE [LARGE SCALE GENOMIC DNA]</scope>
</reference>
<gene>
    <name evidence="1" type="ORF">LIER_43695</name>
</gene>
<proteinExistence type="predicted"/>
<accession>A0AAV3QP52</accession>
<evidence type="ECO:0000313" key="1">
    <source>
        <dbReference type="EMBL" id="GAA0164863.1"/>
    </source>
</evidence>
<dbReference type="EMBL" id="BAABME010037694">
    <property type="protein sequence ID" value="GAA0164863.1"/>
    <property type="molecule type" value="Genomic_DNA"/>
</dbReference>